<name>A0A937VYR8_UNCTE</name>
<sequence>MGKYYDDAAIPAELRRPFDVYDRIRALQISLGSFETDVVSLANANIASVVLHESGLVYLSGTTGGTLPMHDDEERIKHGQAGAQQIADTLIKRLHWALSCGGEGDLNDVLYTVKALGMVVSPGGGAFRGAPAVVNGFSFRWHAVFGGPRGDYAQNGIDPGGFSGVHARSALGGFDGRFSIETELIVAVPAALTRDIIRRRGWLFPLPPVMLEKVQAARR</sequence>
<protein>
    <submittedName>
        <fullName evidence="1">Uncharacterized protein</fullName>
    </submittedName>
</protein>
<dbReference type="EMBL" id="VGLS01000174">
    <property type="protein sequence ID" value="MBM3223639.1"/>
    <property type="molecule type" value="Genomic_DNA"/>
</dbReference>
<dbReference type="SUPFAM" id="SSF55298">
    <property type="entry name" value="YjgF-like"/>
    <property type="match status" value="1"/>
</dbReference>
<dbReference type="Proteomes" id="UP000712673">
    <property type="component" value="Unassembled WGS sequence"/>
</dbReference>
<reference evidence="1" key="1">
    <citation type="submission" date="2019-03" db="EMBL/GenBank/DDBJ databases">
        <title>Lake Tanganyika Metagenome-Assembled Genomes (MAGs).</title>
        <authorList>
            <person name="Tran P."/>
        </authorList>
    </citation>
    <scope>NUCLEOTIDE SEQUENCE</scope>
    <source>
        <strain evidence="1">K_DeepCast_65m_m2_066</strain>
    </source>
</reference>
<dbReference type="Gene3D" id="3.30.1330.40">
    <property type="entry name" value="RutC-like"/>
    <property type="match status" value="1"/>
</dbReference>
<comment type="caution">
    <text evidence="1">The sequence shown here is derived from an EMBL/GenBank/DDBJ whole genome shotgun (WGS) entry which is preliminary data.</text>
</comment>
<gene>
    <name evidence="1" type="ORF">FJZ47_07550</name>
</gene>
<dbReference type="InterPro" id="IPR035959">
    <property type="entry name" value="RutC-like_sf"/>
</dbReference>
<accession>A0A937VYR8</accession>
<organism evidence="1 2">
    <name type="scientific">Tectimicrobiota bacterium</name>
    <dbReference type="NCBI Taxonomy" id="2528274"/>
    <lineage>
        <taxon>Bacteria</taxon>
        <taxon>Pseudomonadati</taxon>
        <taxon>Nitrospinota/Tectimicrobiota group</taxon>
        <taxon>Candidatus Tectimicrobiota</taxon>
    </lineage>
</organism>
<dbReference type="AlphaFoldDB" id="A0A937VYR8"/>
<evidence type="ECO:0000313" key="1">
    <source>
        <dbReference type="EMBL" id="MBM3223639.1"/>
    </source>
</evidence>
<proteinExistence type="predicted"/>
<evidence type="ECO:0000313" key="2">
    <source>
        <dbReference type="Proteomes" id="UP000712673"/>
    </source>
</evidence>